<protein>
    <submittedName>
        <fullName evidence="2">Uncharacterized protein</fullName>
    </submittedName>
</protein>
<gene>
    <name evidence="2" type="ordered locus">BCG_0795</name>
</gene>
<evidence type="ECO:0000313" key="3">
    <source>
        <dbReference type="Proteomes" id="UP000001472"/>
    </source>
</evidence>
<dbReference type="AlphaFoldDB" id="A0A0H3M288"/>
<feature type="region of interest" description="Disordered" evidence="1">
    <location>
        <begin position="128"/>
        <end position="154"/>
    </location>
</feature>
<evidence type="ECO:0000313" key="2">
    <source>
        <dbReference type="EMBL" id="CAL70781.1"/>
    </source>
</evidence>
<feature type="compositionally biased region" description="Basic residues" evidence="1">
    <location>
        <begin position="133"/>
        <end position="144"/>
    </location>
</feature>
<name>A0A0H3M288_MYCBP</name>
<dbReference type="Proteomes" id="UP000001472">
    <property type="component" value="Chromosome"/>
</dbReference>
<dbReference type="HOGENOM" id="CLU_1530859_0_0_11"/>
<sequence>MGPPHRSRPPLPSPGPTCQVLPTTAVIHTVTAEALGRIGIDAPRIPGSLDVAAHAAIGLLPLVAGCDRRHRRPVRGARAGRAAQVSLCMTAIRVEPVSSNAVCTGPAAQVGDQSRSPQRDYAHQALQPDVPRRRARRHRPRRCSAKTGSSSSTMRCTCHQNQCLWSSGVSWALAR</sequence>
<evidence type="ECO:0000256" key="1">
    <source>
        <dbReference type="SAM" id="MobiDB-lite"/>
    </source>
</evidence>
<dbReference type="EMBL" id="AM408590">
    <property type="protein sequence ID" value="CAL70781.1"/>
    <property type="molecule type" value="Genomic_DNA"/>
</dbReference>
<organism evidence="2 3">
    <name type="scientific">Mycobacterium bovis (strain BCG / Pasteur 1173P2)</name>
    <dbReference type="NCBI Taxonomy" id="410289"/>
    <lineage>
        <taxon>Bacteria</taxon>
        <taxon>Bacillati</taxon>
        <taxon>Actinomycetota</taxon>
        <taxon>Actinomycetes</taxon>
        <taxon>Mycobacteriales</taxon>
        <taxon>Mycobacteriaceae</taxon>
        <taxon>Mycobacterium</taxon>
        <taxon>Mycobacterium tuberculosis complex</taxon>
    </lineage>
</organism>
<accession>A0A0H3M288</accession>
<proteinExistence type="predicted"/>
<dbReference type="KEGG" id="mbb:BCG_0795"/>
<reference evidence="2 3" key="1">
    <citation type="journal article" date="2007" name="Proc. Natl. Acad. Sci. U.S.A.">
        <title>Genome plasticity of BCG and impact on vaccine efficacy.</title>
        <authorList>
            <person name="Brosch R."/>
            <person name="Gordon S.V."/>
            <person name="Garnier T."/>
            <person name="Eiglmeier K."/>
            <person name="Frigui W."/>
            <person name="Valenti P."/>
            <person name="Dos Santos S."/>
            <person name="Duthoy S."/>
            <person name="Lacroix C."/>
            <person name="Garcia-Pelayo C."/>
            <person name="Inwald J.K."/>
            <person name="Golby P."/>
            <person name="Garcia J.N."/>
            <person name="Hewinson R.G."/>
            <person name="Behr M.A."/>
            <person name="Quail M.A."/>
            <person name="Churcher C."/>
            <person name="Barrell B.G."/>
            <person name="Parkhill J."/>
            <person name="Cole S.T."/>
        </authorList>
    </citation>
    <scope>NUCLEOTIDE SEQUENCE [LARGE SCALE GENOMIC DNA]</scope>
    <source>
        <strain evidence="3">BCG / Pasteur 1173P2</strain>
    </source>
</reference>